<evidence type="ECO:0000313" key="7">
    <source>
        <dbReference type="Proteomes" id="UP000186074"/>
    </source>
</evidence>
<dbReference type="GO" id="GO:0031119">
    <property type="term" value="P:tRNA pseudouridine synthesis"/>
    <property type="evidence" value="ECO:0007669"/>
    <property type="project" value="UniProtKB-UniRule"/>
</dbReference>
<evidence type="ECO:0000313" key="6">
    <source>
        <dbReference type="EMBL" id="APW65051.1"/>
    </source>
</evidence>
<dbReference type="InterPro" id="IPR043165">
    <property type="entry name" value="TruD_insert_sf"/>
</dbReference>
<dbReference type="EC" id="5.4.99.27" evidence="4"/>
<dbReference type="AlphaFoldDB" id="A0A1P8KKH7"/>
<dbReference type="Proteomes" id="UP000186074">
    <property type="component" value="Chromosome"/>
</dbReference>
<dbReference type="Gene3D" id="3.30.2340.10">
    <property type="entry name" value="TruD, insertion domain"/>
    <property type="match status" value="1"/>
</dbReference>
<dbReference type="STRING" id="1850254.LPB137_03965"/>
<dbReference type="KEGG" id="alp:LPB137_03965"/>
<evidence type="ECO:0000256" key="3">
    <source>
        <dbReference type="ARBA" id="ARBA00023235"/>
    </source>
</evidence>
<reference evidence="6 7" key="1">
    <citation type="submission" date="2017-01" db="EMBL/GenBank/DDBJ databases">
        <title>Genome sequencing of Arcobacter sp. LPB0137.</title>
        <authorList>
            <person name="Lee G.-W."/>
            <person name="Yi H."/>
        </authorList>
    </citation>
    <scope>NUCLEOTIDE SEQUENCE [LARGE SCALE GENOMIC DNA]</scope>
    <source>
        <strain evidence="6 7">LPB0137</strain>
    </source>
</reference>
<keyword evidence="7" id="KW-1185">Reference proteome</keyword>
<dbReference type="Gene3D" id="3.30.2350.20">
    <property type="entry name" value="TruD, catalytic domain"/>
    <property type="match status" value="1"/>
</dbReference>
<dbReference type="SUPFAM" id="SSF55120">
    <property type="entry name" value="Pseudouridine synthase"/>
    <property type="match status" value="1"/>
</dbReference>
<feature type="active site" description="Nucleophile" evidence="4">
    <location>
        <position position="76"/>
    </location>
</feature>
<accession>A0A1P8KKH7</accession>
<gene>
    <name evidence="4" type="primary">truD</name>
    <name evidence="6" type="ORF">LPB137_03965</name>
</gene>
<protein>
    <recommendedName>
        <fullName evidence="4">tRNA pseudouridine synthase D</fullName>
        <ecNumber evidence="4">5.4.99.27</ecNumber>
    </recommendedName>
    <alternativeName>
        <fullName evidence="4">tRNA pseudouridine(13) synthase</fullName>
    </alternativeName>
    <alternativeName>
        <fullName evidence="4">tRNA pseudouridylate synthase D</fullName>
    </alternativeName>
    <alternativeName>
        <fullName evidence="4">tRNA-uridine isomerase D</fullName>
    </alternativeName>
</protein>
<dbReference type="HAMAP" id="MF_01082">
    <property type="entry name" value="TruD"/>
    <property type="match status" value="1"/>
</dbReference>
<dbReference type="InterPro" id="IPR020119">
    <property type="entry name" value="PsdUridine_synth_TruD_CS"/>
</dbReference>
<sequence>MIKREFLQDHKSLDFKFYQNVDDFIVEEVPIKFAGRGNFIIAKIKKQKLGTWDLIESLAKGLRIYDNELGYAGLKDKNATTTQYISIPKKYSKDLKQFRHNKIKILETTLHGSKLNIGDLIGNKFEINLHEVQAQDVGKIEKLLKQISKVGMPNYFGFQRFGYDGLENLEKARKYIYEDYQIKDRKISKMLVAAYQSDFFNKWLVERLKQSDDSFKAMDGDVFRDYREDKFFTPKNFTEIMQKDFEDKKIVPTGLLPGQKAFRSIKDARKIEEMFDDTYIKEKGYRRDAIVYPSDISVSFDKNTNKCKVKFTLPKASYATVLIENIANRNLKA</sequence>
<name>A0A1P8KKH7_9BACT</name>
<dbReference type="Pfam" id="PF01142">
    <property type="entry name" value="TruD"/>
    <property type="match status" value="2"/>
</dbReference>
<dbReference type="InterPro" id="IPR050170">
    <property type="entry name" value="TruD_pseudoU_synthase"/>
</dbReference>
<dbReference type="InterPro" id="IPR020103">
    <property type="entry name" value="PsdUridine_synth_cat_dom_sf"/>
</dbReference>
<dbReference type="InterPro" id="IPR011760">
    <property type="entry name" value="PsdUridine_synth_TruD_insert"/>
</dbReference>
<dbReference type="RefSeq" id="WP_076084661.1">
    <property type="nucleotide sequence ID" value="NZ_CP019070.1"/>
</dbReference>
<comment type="catalytic activity">
    <reaction evidence="4">
        <text>uridine(13) in tRNA = pseudouridine(13) in tRNA</text>
        <dbReference type="Rhea" id="RHEA:42540"/>
        <dbReference type="Rhea" id="RHEA-COMP:10105"/>
        <dbReference type="Rhea" id="RHEA-COMP:10106"/>
        <dbReference type="ChEBI" id="CHEBI:65314"/>
        <dbReference type="ChEBI" id="CHEBI:65315"/>
        <dbReference type="EC" id="5.4.99.27"/>
    </reaction>
</comment>
<dbReference type="PANTHER" id="PTHR47811:SF1">
    <property type="entry name" value="TRNA PSEUDOURIDINE SYNTHASE D"/>
    <property type="match status" value="1"/>
</dbReference>
<dbReference type="GO" id="GO:0160150">
    <property type="term" value="F:tRNA pseudouridine(13) synthase activity"/>
    <property type="evidence" value="ECO:0007669"/>
    <property type="project" value="UniProtKB-EC"/>
</dbReference>
<dbReference type="PROSITE" id="PS01268">
    <property type="entry name" value="UPF0024"/>
    <property type="match status" value="1"/>
</dbReference>
<keyword evidence="2 4" id="KW-0819">tRNA processing</keyword>
<comment type="similarity">
    <text evidence="1 4">Belongs to the pseudouridine synthase TruD family.</text>
</comment>
<organism evidence="6 7">
    <name type="scientific">Poseidonibacter parvus</name>
    <dbReference type="NCBI Taxonomy" id="1850254"/>
    <lineage>
        <taxon>Bacteria</taxon>
        <taxon>Pseudomonadati</taxon>
        <taxon>Campylobacterota</taxon>
        <taxon>Epsilonproteobacteria</taxon>
        <taxon>Campylobacterales</taxon>
        <taxon>Arcobacteraceae</taxon>
        <taxon>Poseidonibacter</taxon>
    </lineage>
</organism>
<dbReference type="PROSITE" id="PS50984">
    <property type="entry name" value="TRUD"/>
    <property type="match status" value="1"/>
</dbReference>
<dbReference type="InterPro" id="IPR042214">
    <property type="entry name" value="TruD_catalytic"/>
</dbReference>
<evidence type="ECO:0000256" key="1">
    <source>
        <dbReference type="ARBA" id="ARBA00007953"/>
    </source>
</evidence>
<feature type="domain" description="TRUD" evidence="5">
    <location>
        <begin position="151"/>
        <end position="306"/>
    </location>
</feature>
<dbReference type="GO" id="GO:0005829">
    <property type="term" value="C:cytosol"/>
    <property type="evidence" value="ECO:0007669"/>
    <property type="project" value="TreeGrafter"/>
</dbReference>
<keyword evidence="3 4" id="KW-0413">Isomerase</keyword>
<evidence type="ECO:0000256" key="4">
    <source>
        <dbReference type="HAMAP-Rule" id="MF_01082"/>
    </source>
</evidence>
<dbReference type="InterPro" id="IPR001656">
    <property type="entry name" value="PsdUridine_synth_TruD"/>
</dbReference>
<evidence type="ECO:0000256" key="2">
    <source>
        <dbReference type="ARBA" id="ARBA00022694"/>
    </source>
</evidence>
<dbReference type="OrthoDB" id="1550679at2"/>
<proteinExistence type="inferred from homology"/>
<comment type="function">
    <text evidence="4">Responsible for synthesis of pseudouridine from uracil-13 in transfer RNAs.</text>
</comment>
<dbReference type="PANTHER" id="PTHR47811">
    <property type="entry name" value="TRNA PSEUDOURIDINE SYNTHASE D"/>
    <property type="match status" value="1"/>
</dbReference>
<dbReference type="GO" id="GO:0003723">
    <property type="term" value="F:RNA binding"/>
    <property type="evidence" value="ECO:0007669"/>
    <property type="project" value="InterPro"/>
</dbReference>
<evidence type="ECO:0000259" key="5">
    <source>
        <dbReference type="PROSITE" id="PS50984"/>
    </source>
</evidence>
<dbReference type="EMBL" id="CP019070">
    <property type="protein sequence ID" value="APW65051.1"/>
    <property type="molecule type" value="Genomic_DNA"/>
</dbReference>